<sequence>MSDEDRSPRKVATIPTTIRRRMLTPKTTSTSERIPAFPIQPLGAPSTIPARTHRTEVAKKVGPRYHAPPGSSRPATDFRASGNPFSSDKPWVAKKQLAQGDLLIHWQLAPVANKSSARRRPDRHSHRLSTVLRRAPRQSRHNE</sequence>
<organism evidence="2 3">
    <name type="scientific">Pleurotus ostreatus (strain PC15)</name>
    <name type="common">Oyster mushroom</name>
    <dbReference type="NCBI Taxonomy" id="1137138"/>
    <lineage>
        <taxon>Eukaryota</taxon>
        <taxon>Fungi</taxon>
        <taxon>Dikarya</taxon>
        <taxon>Basidiomycota</taxon>
        <taxon>Agaricomycotina</taxon>
        <taxon>Agaricomycetes</taxon>
        <taxon>Agaricomycetidae</taxon>
        <taxon>Agaricales</taxon>
        <taxon>Pleurotineae</taxon>
        <taxon>Pleurotaceae</taxon>
        <taxon>Pleurotus</taxon>
    </lineage>
</organism>
<proteinExistence type="predicted"/>
<evidence type="ECO:0000256" key="1">
    <source>
        <dbReference type="SAM" id="MobiDB-lite"/>
    </source>
</evidence>
<accession>A0A067NE80</accession>
<feature type="region of interest" description="Disordered" evidence="1">
    <location>
        <begin position="111"/>
        <end position="143"/>
    </location>
</feature>
<feature type="region of interest" description="Disordered" evidence="1">
    <location>
        <begin position="21"/>
        <end position="90"/>
    </location>
</feature>
<dbReference type="VEuPathDB" id="FungiDB:PLEOSDRAFT_177287"/>
<dbReference type="AlphaFoldDB" id="A0A067NE80"/>
<evidence type="ECO:0000313" key="2">
    <source>
        <dbReference type="EMBL" id="KDQ22402.1"/>
    </source>
</evidence>
<gene>
    <name evidence="2" type="ORF">PLEOSDRAFT_177287</name>
</gene>
<name>A0A067NE80_PLEO1</name>
<feature type="compositionally biased region" description="Basic residues" evidence="1">
    <location>
        <begin position="134"/>
        <end position="143"/>
    </location>
</feature>
<dbReference type="InParanoid" id="A0A067NE80"/>
<protein>
    <submittedName>
        <fullName evidence="2">Uncharacterized protein</fullName>
    </submittedName>
</protein>
<dbReference type="EMBL" id="KL198014">
    <property type="protein sequence ID" value="KDQ22402.1"/>
    <property type="molecule type" value="Genomic_DNA"/>
</dbReference>
<dbReference type="Proteomes" id="UP000027073">
    <property type="component" value="Unassembled WGS sequence"/>
</dbReference>
<evidence type="ECO:0000313" key="3">
    <source>
        <dbReference type="Proteomes" id="UP000027073"/>
    </source>
</evidence>
<dbReference type="HOGENOM" id="CLU_1807014_0_0_1"/>
<feature type="compositionally biased region" description="Basic residues" evidence="1">
    <location>
        <begin position="116"/>
        <end position="127"/>
    </location>
</feature>
<reference evidence="3" key="1">
    <citation type="journal article" date="2014" name="Proc. Natl. Acad. Sci. U.S.A.">
        <title>Extensive sampling of basidiomycete genomes demonstrates inadequacy of the white-rot/brown-rot paradigm for wood decay fungi.</title>
        <authorList>
            <person name="Riley R."/>
            <person name="Salamov A.A."/>
            <person name="Brown D.W."/>
            <person name="Nagy L.G."/>
            <person name="Floudas D."/>
            <person name="Held B.W."/>
            <person name="Levasseur A."/>
            <person name="Lombard V."/>
            <person name="Morin E."/>
            <person name="Otillar R."/>
            <person name="Lindquist E.A."/>
            <person name="Sun H."/>
            <person name="LaButti K.M."/>
            <person name="Schmutz J."/>
            <person name="Jabbour D."/>
            <person name="Luo H."/>
            <person name="Baker S.E."/>
            <person name="Pisabarro A.G."/>
            <person name="Walton J.D."/>
            <person name="Blanchette R.A."/>
            <person name="Henrissat B."/>
            <person name="Martin F."/>
            <person name="Cullen D."/>
            <person name="Hibbett D.S."/>
            <person name="Grigoriev I.V."/>
        </authorList>
    </citation>
    <scope>NUCLEOTIDE SEQUENCE [LARGE SCALE GENOMIC DNA]</scope>
    <source>
        <strain evidence="3">PC15</strain>
    </source>
</reference>